<name>A0A8E6EUN0_9BACT</name>
<dbReference type="InterPro" id="IPR024079">
    <property type="entry name" value="MetalloPept_cat_dom_sf"/>
</dbReference>
<sequence length="635" mass="70615">MKKILFTALSTLIGLGGISPAFAQELLPAPRISGIIVPPYHLVLPENLKDYKTVETAAKSKSVALSTNKTGQTGYLGIHLETQGDKLLIDAVQPNSPAAAAKIQVGDQLISFEKEPLKSVSEFRDRLQTLEPGHRVQLQVSREGKTIDIQSELTATSRPMKPDAPQPVMGVRVQDSDDSSGVKVENVNEGSTANKAGLKVGDIITKFDGSAVTYPQKFTDLLGEKKPTDTVTLEVKRADKVLALKVPLESSTNQRGGGGRGNRGGWDDRIARTWQNPVFRLAIVGVEYPDLKHNEKIRLEDWKQSFFSIGTYNTTNATGQKTHGSVCDYYLEQSFGKLKVQGKVFDWVQLPKKRLEYGGSTTVNSKTDYLKEVTDKLIAREGKDALKDFDGIFFIYAGDRATTNRGSLYWPHRANFTYEGKRWPYFIINEMASPQRMTDISVMCHEFGHMLGLPDLYARPENPGSEGVGVWCAMSNQLGSGRPQHFSAWCKEQLNWIQPVTLDPTVKQKLVLAPIEEDTHQCFKVLVRPDGSEYYLLENRRRKGFDSNLPAEGLLVWRILNNRPILEESHGIEGPRGPTSFLGMVPFPSNSNNSFTPYTMPSSRSQLGGGLPVYITNIQRQPGGLISFWIGYEFE</sequence>
<evidence type="ECO:0000259" key="3">
    <source>
        <dbReference type="PROSITE" id="PS50106"/>
    </source>
</evidence>
<dbReference type="Gene3D" id="3.40.390.10">
    <property type="entry name" value="Collagenase (Catalytic Domain)"/>
    <property type="match status" value="1"/>
</dbReference>
<dbReference type="InterPro" id="IPR001478">
    <property type="entry name" value="PDZ"/>
</dbReference>
<protein>
    <submittedName>
        <fullName evidence="4">M6 family metalloprotease domain-containing protein</fullName>
    </submittedName>
</protein>
<keyword evidence="4" id="KW-0482">Metalloprotease</keyword>
<dbReference type="InterPro" id="IPR008757">
    <property type="entry name" value="Peptidase_M6-like_domain"/>
</dbReference>
<evidence type="ECO:0000256" key="2">
    <source>
        <dbReference type="SAM" id="SignalP"/>
    </source>
</evidence>
<keyword evidence="2" id="KW-0732">Signal</keyword>
<proteinExistence type="predicted"/>
<dbReference type="CDD" id="cd06779">
    <property type="entry name" value="cpPDZ_Deg_HtrA-like"/>
    <property type="match status" value="1"/>
</dbReference>
<dbReference type="SUPFAM" id="SSF50156">
    <property type="entry name" value="PDZ domain-like"/>
    <property type="match status" value="2"/>
</dbReference>
<feature type="signal peptide" evidence="2">
    <location>
        <begin position="1"/>
        <end position="23"/>
    </location>
</feature>
<feature type="region of interest" description="Disordered" evidence="1">
    <location>
        <begin position="157"/>
        <end position="185"/>
    </location>
</feature>
<dbReference type="EMBL" id="CP074694">
    <property type="protein sequence ID" value="QVL31477.1"/>
    <property type="molecule type" value="Genomic_DNA"/>
</dbReference>
<feature type="domain" description="PDZ" evidence="3">
    <location>
        <begin position="135"/>
        <end position="212"/>
    </location>
</feature>
<reference evidence="4" key="1">
    <citation type="submission" date="2021-05" db="EMBL/GenBank/DDBJ databases">
        <title>Complete genome sequence of the cellulolytic planctomycete Telmatocola sphagniphila SP2T and characterization of the first cellulase from planctomycetes.</title>
        <authorList>
            <person name="Rakitin A.L."/>
            <person name="Beletsky A.V."/>
            <person name="Naumoff D.G."/>
            <person name="Kulichevskaya I.S."/>
            <person name="Mardanov A.V."/>
            <person name="Ravin N.V."/>
            <person name="Dedysh S.N."/>
        </authorList>
    </citation>
    <scope>NUCLEOTIDE SEQUENCE</scope>
    <source>
        <strain evidence="4">SP2T</strain>
    </source>
</reference>
<dbReference type="SUPFAM" id="SSF55486">
    <property type="entry name" value="Metalloproteases ('zincins'), catalytic domain"/>
    <property type="match status" value="1"/>
</dbReference>
<dbReference type="GO" id="GO:0008237">
    <property type="term" value="F:metallopeptidase activity"/>
    <property type="evidence" value="ECO:0007669"/>
    <property type="project" value="UniProtKB-KW"/>
</dbReference>
<dbReference type="Pfam" id="PF05547">
    <property type="entry name" value="Peptidase_M6"/>
    <property type="match status" value="2"/>
</dbReference>
<dbReference type="NCBIfam" id="TIGR03296">
    <property type="entry name" value="M6dom_TIGR03296"/>
    <property type="match status" value="1"/>
</dbReference>
<dbReference type="PANTHER" id="PTHR41775:SF1">
    <property type="entry name" value="PEPTIDASE M6-LIKE DOMAIN-CONTAINING PROTEIN"/>
    <property type="match status" value="1"/>
</dbReference>
<dbReference type="PANTHER" id="PTHR41775">
    <property type="entry name" value="SECRETED PROTEIN-RELATED"/>
    <property type="match status" value="1"/>
</dbReference>
<dbReference type="Gene3D" id="2.30.42.10">
    <property type="match status" value="2"/>
</dbReference>
<keyword evidence="4" id="KW-0645">Protease</keyword>
<dbReference type="AlphaFoldDB" id="A0A8E6EUN0"/>
<feature type="chain" id="PRO_5034978184" evidence="2">
    <location>
        <begin position="24"/>
        <end position="635"/>
    </location>
</feature>
<keyword evidence="5" id="KW-1185">Reference proteome</keyword>
<dbReference type="Pfam" id="PF13180">
    <property type="entry name" value="PDZ_2"/>
    <property type="match status" value="2"/>
</dbReference>
<dbReference type="PROSITE" id="PS50106">
    <property type="entry name" value="PDZ"/>
    <property type="match status" value="2"/>
</dbReference>
<organism evidence="4 5">
    <name type="scientific">Telmatocola sphagniphila</name>
    <dbReference type="NCBI Taxonomy" id="1123043"/>
    <lineage>
        <taxon>Bacteria</taxon>
        <taxon>Pseudomonadati</taxon>
        <taxon>Planctomycetota</taxon>
        <taxon>Planctomycetia</taxon>
        <taxon>Gemmatales</taxon>
        <taxon>Gemmataceae</taxon>
    </lineage>
</organism>
<dbReference type="RefSeq" id="WP_213495379.1">
    <property type="nucleotide sequence ID" value="NZ_CP074694.1"/>
</dbReference>
<accession>A0A8E6EUN0</accession>
<evidence type="ECO:0000313" key="5">
    <source>
        <dbReference type="Proteomes" id="UP000676194"/>
    </source>
</evidence>
<dbReference type="KEGG" id="tsph:KIH39_21915"/>
<dbReference type="SMART" id="SM00228">
    <property type="entry name" value="PDZ"/>
    <property type="match status" value="2"/>
</dbReference>
<dbReference type="Proteomes" id="UP000676194">
    <property type="component" value="Chromosome"/>
</dbReference>
<dbReference type="GO" id="GO:0006508">
    <property type="term" value="P:proteolysis"/>
    <property type="evidence" value="ECO:0007669"/>
    <property type="project" value="InterPro"/>
</dbReference>
<evidence type="ECO:0000313" key="4">
    <source>
        <dbReference type="EMBL" id="QVL31477.1"/>
    </source>
</evidence>
<feature type="domain" description="PDZ" evidence="3">
    <location>
        <begin position="62"/>
        <end position="144"/>
    </location>
</feature>
<keyword evidence="4" id="KW-0378">Hydrolase</keyword>
<gene>
    <name evidence="4" type="ORF">KIH39_21915</name>
</gene>
<evidence type="ECO:0000256" key="1">
    <source>
        <dbReference type="SAM" id="MobiDB-lite"/>
    </source>
</evidence>
<dbReference type="InterPro" id="IPR036034">
    <property type="entry name" value="PDZ_sf"/>
</dbReference>